<dbReference type="InterPro" id="IPR036928">
    <property type="entry name" value="AS_sf"/>
</dbReference>
<dbReference type="EMBL" id="FNIA01000015">
    <property type="protein sequence ID" value="SDN10580.1"/>
    <property type="molecule type" value="Genomic_DNA"/>
</dbReference>
<evidence type="ECO:0000313" key="2">
    <source>
        <dbReference type="EMBL" id="SDN10580.1"/>
    </source>
</evidence>
<dbReference type="InterPro" id="IPR000120">
    <property type="entry name" value="Amidase"/>
</dbReference>
<dbReference type="PANTHER" id="PTHR11895">
    <property type="entry name" value="TRANSAMIDASE"/>
    <property type="match status" value="1"/>
</dbReference>
<feature type="domain" description="Amidase" evidence="1">
    <location>
        <begin position="73"/>
        <end position="467"/>
    </location>
</feature>
<reference evidence="2 3" key="1">
    <citation type="submission" date="2016-10" db="EMBL/GenBank/DDBJ databases">
        <authorList>
            <person name="de Groot N.N."/>
        </authorList>
    </citation>
    <scope>NUCLEOTIDE SEQUENCE [LARGE SCALE GENOMIC DNA]</scope>
    <source>
        <strain evidence="3">EB21,IBRC-M 10013,KCTC 4048</strain>
    </source>
</reference>
<proteinExistence type="predicted"/>
<dbReference type="OrthoDB" id="7931at2157"/>
<evidence type="ECO:0000259" key="1">
    <source>
        <dbReference type="Pfam" id="PF01425"/>
    </source>
</evidence>
<dbReference type="InterPro" id="IPR020556">
    <property type="entry name" value="Amidase_CS"/>
</dbReference>
<dbReference type="InterPro" id="IPR023631">
    <property type="entry name" value="Amidase_dom"/>
</dbReference>
<sequence>MPTIDRHDVEAVVRRYGLATDDEAVDAYLEATAELATQYGGLAAEQPAADTTVDPTPGDDEHNAFRYRFELGGGNGALSDLDLAVKENIVVAGVPSTCGSPGFEYEPPHDATVVDRLVDDGATLVGTTNMDEFAFYITGETCAHGRTSNPTVEGCVPGGSSSGSGAAVAAGLVDAALGTDTGGSVRIPASFCGVVGIKPTHQRVSRFGVVDLSHSLDHVGPLAGDVETAARVLETIAGPDGADPSTRGTPEPAGYVDAVDAGVDGLDIGVVTEAMATSEDAVADRVSETVAELEAAGATAEEVSLAGYPTMGPAVGAIAGMEFAAFVGANGASYSTGTGTTAALREALAAANERGEFGENVAGLLVTNGVLAEGDGAEYVAAKGMQRQFSRTVGEALEDYDVLVMPTTPITAPEFGELEGMDGLLRAVENTAPFNCSGTPAVSVPCGSVDGKPVGLQVVADWNDETTALRVAGAVESL</sequence>
<gene>
    <name evidence="2" type="ORF">SAMN05192554_11554</name>
</gene>
<dbReference type="Gene3D" id="3.90.1300.10">
    <property type="entry name" value="Amidase signature (AS) domain"/>
    <property type="match status" value="1"/>
</dbReference>
<dbReference type="PANTHER" id="PTHR11895:SF7">
    <property type="entry name" value="GLUTAMYL-TRNA(GLN) AMIDOTRANSFERASE SUBUNIT A, MITOCHONDRIAL"/>
    <property type="match status" value="1"/>
</dbReference>
<dbReference type="Proteomes" id="UP000199370">
    <property type="component" value="Unassembled WGS sequence"/>
</dbReference>
<dbReference type="Pfam" id="PF01425">
    <property type="entry name" value="Amidase"/>
    <property type="match status" value="1"/>
</dbReference>
<accession>A0A1G9YND4</accession>
<organism evidence="2 3">
    <name type="scientific">Haloarchaeobius iranensis</name>
    <dbReference type="NCBI Taxonomy" id="996166"/>
    <lineage>
        <taxon>Archaea</taxon>
        <taxon>Methanobacteriati</taxon>
        <taxon>Methanobacteriota</taxon>
        <taxon>Stenosarchaea group</taxon>
        <taxon>Halobacteria</taxon>
        <taxon>Halobacteriales</taxon>
        <taxon>Halorubellaceae</taxon>
        <taxon>Haloarchaeobius</taxon>
    </lineage>
</organism>
<dbReference type="RefSeq" id="WP_089734634.1">
    <property type="nucleotide sequence ID" value="NZ_FNIA01000015.1"/>
</dbReference>
<dbReference type="PROSITE" id="PS00571">
    <property type="entry name" value="AMIDASES"/>
    <property type="match status" value="1"/>
</dbReference>
<dbReference type="GO" id="GO:0016740">
    <property type="term" value="F:transferase activity"/>
    <property type="evidence" value="ECO:0007669"/>
    <property type="project" value="UniProtKB-KW"/>
</dbReference>
<keyword evidence="3" id="KW-1185">Reference proteome</keyword>
<evidence type="ECO:0000313" key="3">
    <source>
        <dbReference type="Proteomes" id="UP000199370"/>
    </source>
</evidence>
<keyword evidence="2" id="KW-0808">Transferase</keyword>
<name>A0A1G9YND4_9EURY</name>
<dbReference type="STRING" id="996166.SAMN05192554_11554"/>
<protein>
    <submittedName>
        <fullName evidence="2">Aspartyl-tRNA(Asn)/glutamyl-tRNA(Gln) amidotransferase subunit A</fullName>
    </submittedName>
</protein>
<dbReference type="SUPFAM" id="SSF75304">
    <property type="entry name" value="Amidase signature (AS) enzymes"/>
    <property type="match status" value="1"/>
</dbReference>
<dbReference type="AlphaFoldDB" id="A0A1G9YND4"/>